<accession>A0A9N8WB84</accession>
<organism evidence="1 2">
    <name type="scientific">Ambispora leptoticha</name>
    <dbReference type="NCBI Taxonomy" id="144679"/>
    <lineage>
        <taxon>Eukaryota</taxon>
        <taxon>Fungi</taxon>
        <taxon>Fungi incertae sedis</taxon>
        <taxon>Mucoromycota</taxon>
        <taxon>Glomeromycotina</taxon>
        <taxon>Glomeromycetes</taxon>
        <taxon>Archaeosporales</taxon>
        <taxon>Ambisporaceae</taxon>
        <taxon>Ambispora</taxon>
    </lineage>
</organism>
<dbReference type="EMBL" id="CAJVPS010000328">
    <property type="protein sequence ID" value="CAG8477392.1"/>
    <property type="molecule type" value="Genomic_DNA"/>
</dbReference>
<reference evidence="1" key="1">
    <citation type="submission" date="2021-06" db="EMBL/GenBank/DDBJ databases">
        <authorList>
            <person name="Kallberg Y."/>
            <person name="Tangrot J."/>
            <person name="Rosling A."/>
        </authorList>
    </citation>
    <scope>NUCLEOTIDE SEQUENCE</scope>
    <source>
        <strain evidence="1">FL130A</strain>
    </source>
</reference>
<sequence length="39" mass="4613">MKIGSIELSHNSKLDQSSLEYDIVVEWLKTQINQPEIYY</sequence>
<dbReference type="Proteomes" id="UP000789508">
    <property type="component" value="Unassembled WGS sequence"/>
</dbReference>
<dbReference type="AlphaFoldDB" id="A0A9N8WB84"/>
<evidence type="ECO:0000313" key="1">
    <source>
        <dbReference type="EMBL" id="CAG8477392.1"/>
    </source>
</evidence>
<keyword evidence="2" id="KW-1185">Reference proteome</keyword>
<proteinExistence type="predicted"/>
<comment type="caution">
    <text evidence="1">The sequence shown here is derived from an EMBL/GenBank/DDBJ whole genome shotgun (WGS) entry which is preliminary data.</text>
</comment>
<name>A0A9N8WB84_9GLOM</name>
<protein>
    <submittedName>
        <fullName evidence="1">5038_t:CDS:1</fullName>
    </submittedName>
</protein>
<gene>
    <name evidence="1" type="ORF">ALEPTO_LOCUS2310</name>
</gene>
<evidence type="ECO:0000313" key="2">
    <source>
        <dbReference type="Proteomes" id="UP000789508"/>
    </source>
</evidence>